<evidence type="ECO:0000256" key="11">
    <source>
        <dbReference type="HAMAP-Rule" id="MF_01498"/>
    </source>
</evidence>
<dbReference type="AlphaFoldDB" id="A0A542DXB3"/>
<dbReference type="GO" id="GO:0008270">
    <property type="term" value="F:zinc ion binding"/>
    <property type="evidence" value="ECO:0007669"/>
    <property type="project" value="UniProtKB-KW"/>
</dbReference>
<dbReference type="GO" id="GO:0140664">
    <property type="term" value="F:ATP-dependent DNA damage sensor activity"/>
    <property type="evidence" value="ECO:0007669"/>
    <property type="project" value="InterPro"/>
</dbReference>
<evidence type="ECO:0000256" key="10">
    <source>
        <dbReference type="ARBA" id="ARBA00023204"/>
    </source>
</evidence>
<evidence type="ECO:0000256" key="12">
    <source>
        <dbReference type="NCBIfam" id="TIGR00416"/>
    </source>
</evidence>
<sequence length="461" mass="47622">MATRAATGKRTSGYRCSECGWATVKWVGRCGECQAWGTVSEIGAAATRTTAAAAPTRPAVRIGQVDAARAAARPTGVGEFDRVLGGGLVPGAVVLVAGEPGIGKSTLLLDVSARAARDGATVLYVSGEESAAQVRMRAERIEAMAHTLFLASETDLATVLGQVEQLQPDLLVVDSVQTIASAEVEGAAGNVSQVREVAATLIAAAKSRGTAVLLVGHVTKDGSIAGPRLLEHLVDVVVGFEGDRHSRLRLVRAVKNRYGPTDEVGCFDLSDVGIVGLADPSGLFMTRREEAVPGTCITVTLEGRRPLVAEVQALVADTKLPQPRRTTNGLDSGRVAMTMAVLDRRVGVKVGAMDAYVATVGGVRLTEPAADLAVALAVASSAADRPLPPLSVAFGEVGLAGEIRPVTGIPRRLAEAARLGFRTAYVPVGVIGSGPMPEGIRVVELPDLGRAVSTALMPAVR</sequence>
<dbReference type="PANTHER" id="PTHR32472:SF10">
    <property type="entry name" value="DNA REPAIR PROTEIN RADA-LIKE PROTEIN"/>
    <property type="match status" value="1"/>
</dbReference>
<keyword evidence="8 11" id="KW-0346">Stress response</keyword>
<organism evidence="15 16">
    <name type="scientific">Lapillicoccus jejuensis</name>
    <dbReference type="NCBI Taxonomy" id="402171"/>
    <lineage>
        <taxon>Bacteria</taxon>
        <taxon>Bacillati</taxon>
        <taxon>Actinomycetota</taxon>
        <taxon>Actinomycetes</taxon>
        <taxon>Micrococcales</taxon>
        <taxon>Intrasporangiaceae</taxon>
        <taxon>Lapillicoccus</taxon>
    </lineage>
</organism>
<comment type="function">
    <text evidence="13">DNA-dependent ATPase involved in processing of recombination intermediates, plays a role in repairing DNA breaks. Stimulates the branch migration of RecA-mediated strand transfer reactions, allowing the 3' invading strand to extend heteroduplex DNA faster. Binds ssDNA in the presence of ADP but not other nucleotides, has ATPase activity that is stimulated by ssDNA and various branched DNA structures, but inhibited by SSB. Does not have RecA's homology-searching function.</text>
</comment>
<keyword evidence="3 11" id="KW-0227">DNA damage</keyword>
<evidence type="ECO:0000313" key="16">
    <source>
        <dbReference type="Proteomes" id="UP000317893"/>
    </source>
</evidence>
<dbReference type="OrthoDB" id="9803906at2"/>
<keyword evidence="7 11" id="KW-0067">ATP-binding</keyword>
<dbReference type="SUPFAM" id="SSF52540">
    <property type="entry name" value="P-loop containing nucleoside triphosphate hydrolases"/>
    <property type="match status" value="1"/>
</dbReference>
<evidence type="ECO:0000256" key="3">
    <source>
        <dbReference type="ARBA" id="ARBA00022763"/>
    </source>
</evidence>
<proteinExistence type="inferred from homology"/>
<dbReference type="RefSeq" id="WP_141846958.1">
    <property type="nucleotide sequence ID" value="NZ_BAAAPR010000008.1"/>
</dbReference>
<dbReference type="Pfam" id="PF18073">
    <property type="entry name" value="Zn_ribbon_LapB"/>
    <property type="match status" value="1"/>
</dbReference>
<dbReference type="InterPro" id="IPR027417">
    <property type="entry name" value="P-loop_NTPase"/>
</dbReference>
<dbReference type="PANTHER" id="PTHR32472">
    <property type="entry name" value="DNA REPAIR PROTEIN RADA"/>
    <property type="match status" value="1"/>
</dbReference>
<dbReference type="Proteomes" id="UP000317893">
    <property type="component" value="Unassembled WGS sequence"/>
</dbReference>
<comment type="similarity">
    <text evidence="11 13">Belongs to the RecA family. RadA subfamily.</text>
</comment>
<dbReference type="GO" id="GO:0005524">
    <property type="term" value="F:ATP binding"/>
    <property type="evidence" value="ECO:0007669"/>
    <property type="project" value="UniProtKB-UniRule"/>
</dbReference>
<evidence type="ECO:0000256" key="8">
    <source>
        <dbReference type="ARBA" id="ARBA00023016"/>
    </source>
</evidence>
<dbReference type="InterPro" id="IPR020568">
    <property type="entry name" value="Ribosomal_Su5_D2-typ_SF"/>
</dbReference>
<evidence type="ECO:0000256" key="1">
    <source>
        <dbReference type="ARBA" id="ARBA00022723"/>
    </source>
</evidence>
<dbReference type="GO" id="GO:0005829">
    <property type="term" value="C:cytosol"/>
    <property type="evidence" value="ECO:0007669"/>
    <property type="project" value="TreeGrafter"/>
</dbReference>
<dbReference type="FunFam" id="3.40.50.300:FF:000050">
    <property type="entry name" value="DNA repair protein RadA"/>
    <property type="match status" value="1"/>
</dbReference>
<keyword evidence="2 11" id="KW-0547">Nucleotide-binding</keyword>
<dbReference type="InterPro" id="IPR020588">
    <property type="entry name" value="RecA_ATP-bd"/>
</dbReference>
<dbReference type="InterPro" id="IPR004504">
    <property type="entry name" value="DNA_repair_RadA"/>
</dbReference>
<feature type="domain" description="RecA family profile 1" evidence="14">
    <location>
        <begin position="69"/>
        <end position="218"/>
    </location>
</feature>
<protein>
    <recommendedName>
        <fullName evidence="11 12">DNA repair protein RadA</fullName>
    </recommendedName>
</protein>
<keyword evidence="16" id="KW-1185">Reference proteome</keyword>
<comment type="domain">
    <text evidence="11">The middle region has homology to RecA with ATPase motifs including the RadA KNRFG motif, while the C-terminus is homologous to Lon protease.</text>
</comment>
<dbReference type="HAMAP" id="MF_01498">
    <property type="entry name" value="RadA_bact"/>
    <property type="match status" value="1"/>
</dbReference>
<evidence type="ECO:0000259" key="14">
    <source>
        <dbReference type="PROSITE" id="PS50162"/>
    </source>
</evidence>
<evidence type="ECO:0000256" key="9">
    <source>
        <dbReference type="ARBA" id="ARBA00023125"/>
    </source>
</evidence>
<dbReference type="EMBL" id="VFMN01000001">
    <property type="protein sequence ID" value="TQJ07730.1"/>
    <property type="molecule type" value="Genomic_DNA"/>
</dbReference>
<dbReference type="GO" id="GO:0016787">
    <property type="term" value="F:hydrolase activity"/>
    <property type="evidence" value="ECO:0007669"/>
    <property type="project" value="UniProtKB-KW"/>
</dbReference>
<dbReference type="PROSITE" id="PS50162">
    <property type="entry name" value="RECA_2"/>
    <property type="match status" value="1"/>
</dbReference>
<dbReference type="GO" id="GO:0000725">
    <property type="term" value="P:recombinational repair"/>
    <property type="evidence" value="ECO:0007669"/>
    <property type="project" value="UniProtKB-UniRule"/>
</dbReference>
<evidence type="ECO:0000313" key="15">
    <source>
        <dbReference type="EMBL" id="TQJ07730.1"/>
    </source>
</evidence>
<feature type="region of interest" description="Lon-protease-like" evidence="11">
    <location>
        <begin position="354"/>
        <end position="461"/>
    </location>
</feature>
<feature type="short sequence motif" description="RadA KNRFG motif" evidence="11">
    <location>
        <begin position="255"/>
        <end position="259"/>
    </location>
</feature>
<dbReference type="InterPro" id="IPR014721">
    <property type="entry name" value="Ribsml_uS5_D2-typ_fold_subgr"/>
</dbReference>
<keyword evidence="9 11" id="KW-0238">DNA-binding</keyword>
<evidence type="ECO:0000256" key="7">
    <source>
        <dbReference type="ARBA" id="ARBA00022840"/>
    </source>
</evidence>
<dbReference type="InterPro" id="IPR003593">
    <property type="entry name" value="AAA+_ATPase"/>
</dbReference>
<keyword evidence="5" id="KW-0378">Hydrolase</keyword>
<dbReference type="Gene3D" id="3.40.50.300">
    <property type="entry name" value="P-loop containing nucleotide triphosphate hydrolases"/>
    <property type="match status" value="1"/>
</dbReference>
<keyword evidence="1 11" id="KW-0479">Metal-binding</keyword>
<comment type="caution">
    <text evidence="15">The sequence shown here is derived from an EMBL/GenBank/DDBJ whole genome shotgun (WGS) entry which is preliminary data.</text>
</comment>
<evidence type="ECO:0000256" key="2">
    <source>
        <dbReference type="ARBA" id="ARBA00022741"/>
    </source>
</evidence>
<dbReference type="Gene3D" id="3.30.230.10">
    <property type="match status" value="1"/>
</dbReference>
<evidence type="ECO:0000256" key="4">
    <source>
        <dbReference type="ARBA" id="ARBA00022771"/>
    </source>
</evidence>
<keyword evidence="10 11" id="KW-0234">DNA repair</keyword>
<evidence type="ECO:0000256" key="5">
    <source>
        <dbReference type="ARBA" id="ARBA00022801"/>
    </source>
</evidence>
<gene>
    <name evidence="11" type="primary">radA</name>
    <name evidence="15" type="ORF">FB458_0798</name>
</gene>
<evidence type="ECO:0000256" key="13">
    <source>
        <dbReference type="RuleBase" id="RU003555"/>
    </source>
</evidence>
<name>A0A542DXB3_9MICO</name>
<comment type="function">
    <text evidence="11">Plays a role in repairing double-strand DNA breaks, probably involving stabilizing or processing branched DNA or blocked replication forks.</text>
</comment>
<dbReference type="InterPro" id="IPR041166">
    <property type="entry name" value="Rubredoxin_2"/>
</dbReference>
<keyword evidence="6 13" id="KW-0862">Zinc</keyword>
<dbReference type="NCBIfam" id="TIGR00416">
    <property type="entry name" value="sms"/>
    <property type="match status" value="1"/>
</dbReference>
<dbReference type="SUPFAM" id="SSF54211">
    <property type="entry name" value="Ribosomal protein S5 domain 2-like"/>
    <property type="match status" value="1"/>
</dbReference>
<dbReference type="PRINTS" id="PR01874">
    <property type="entry name" value="DNAREPAIRADA"/>
</dbReference>
<feature type="binding site" evidence="11">
    <location>
        <begin position="98"/>
        <end position="105"/>
    </location>
    <ligand>
        <name>ATP</name>
        <dbReference type="ChEBI" id="CHEBI:30616"/>
    </ligand>
</feature>
<accession>A0A542DXB3</accession>
<dbReference type="SMART" id="SM00382">
    <property type="entry name" value="AAA"/>
    <property type="match status" value="1"/>
</dbReference>
<evidence type="ECO:0000256" key="6">
    <source>
        <dbReference type="ARBA" id="ARBA00022833"/>
    </source>
</evidence>
<dbReference type="Pfam" id="PF13481">
    <property type="entry name" value="AAA_25"/>
    <property type="match status" value="1"/>
</dbReference>
<dbReference type="GO" id="GO:0003684">
    <property type="term" value="F:damaged DNA binding"/>
    <property type="evidence" value="ECO:0007669"/>
    <property type="project" value="InterPro"/>
</dbReference>
<keyword evidence="4 13" id="KW-0863">Zinc-finger</keyword>
<reference evidence="15 16" key="1">
    <citation type="submission" date="2019-06" db="EMBL/GenBank/DDBJ databases">
        <title>Sequencing the genomes of 1000 actinobacteria strains.</title>
        <authorList>
            <person name="Klenk H.-P."/>
        </authorList>
    </citation>
    <scope>NUCLEOTIDE SEQUENCE [LARGE SCALE GENOMIC DNA]</scope>
    <source>
        <strain evidence="15 16">DSM 18607</strain>
    </source>
</reference>
<dbReference type="CDD" id="cd01121">
    <property type="entry name" value="RadA_SMS_N"/>
    <property type="match status" value="1"/>
</dbReference>